<name>A0ABD5UJK0_9EURY</name>
<protein>
    <recommendedName>
        <fullName evidence="4">DUF2062 domain-containing protein</fullName>
    </recommendedName>
</protein>
<accession>A0ABD5UJK0</accession>
<gene>
    <name evidence="2" type="ORF">ACFQEY_10005</name>
</gene>
<feature type="transmembrane region" description="Helical" evidence="1">
    <location>
        <begin position="118"/>
        <end position="139"/>
    </location>
</feature>
<sequence>MRYRSLLIGEFPFYIYTLMATALLLAIFSLGFSADVEFAFGTLITLCMLTVALYAGVKCGGLLIAQVAVFSAIFWRAVFPPLIGYLRWDDSSQYRTIRSADIYLGPEGELMWGIEAGIQYGVLAGVFLGSAAYGIGALYRHLRRDDPSTYPGII</sequence>
<keyword evidence="1" id="KW-0472">Membrane</keyword>
<proteinExistence type="predicted"/>
<feature type="transmembrane region" description="Helical" evidence="1">
    <location>
        <begin position="12"/>
        <end position="32"/>
    </location>
</feature>
<reference evidence="2 3" key="1">
    <citation type="journal article" date="2019" name="Int. J. Syst. Evol. Microbiol.">
        <title>The Global Catalogue of Microorganisms (GCM) 10K type strain sequencing project: providing services to taxonomists for standard genome sequencing and annotation.</title>
        <authorList>
            <consortium name="The Broad Institute Genomics Platform"/>
            <consortium name="The Broad Institute Genome Sequencing Center for Infectious Disease"/>
            <person name="Wu L."/>
            <person name="Ma J."/>
        </authorList>
    </citation>
    <scope>NUCLEOTIDE SEQUENCE [LARGE SCALE GENOMIC DNA]</scope>
    <source>
        <strain evidence="2 3">Y73</strain>
    </source>
</reference>
<dbReference type="RefSeq" id="WP_379768017.1">
    <property type="nucleotide sequence ID" value="NZ_JBHSXI010000011.1"/>
</dbReference>
<evidence type="ECO:0000313" key="3">
    <source>
        <dbReference type="Proteomes" id="UP001596333"/>
    </source>
</evidence>
<comment type="caution">
    <text evidence="2">The sequence shown here is derived from an EMBL/GenBank/DDBJ whole genome shotgun (WGS) entry which is preliminary data.</text>
</comment>
<dbReference type="Proteomes" id="UP001596333">
    <property type="component" value="Unassembled WGS sequence"/>
</dbReference>
<keyword evidence="1" id="KW-1133">Transmembrane helix</keyword>
<evidence type="ECO:0000313" key="2">
    <source>
        <dbReference type="EMBL" id="MFC6889343.1"/>
    </source>
</evidence>
<organism evidence="2 3">
    <name type="scientific">Halorubrum trueperi</name>
    <dbReference type="NCBI Taxonomy" id="2004704"/>
    <lineage>
        <taxon>Archaea</taxon>
        <taxon>Methanobacteriati</taxon>
        <taxon>Methanobacteriota</taxon>
        <taxon>Stenosarchaea group</taxon>
        <taxon>Halobacteria</taxon>
        <taxon>Halobacteriales</taxon>
        <taxon>Haloferacaceae</taxon>
        <taxon>Halorubrum</taxon>
    </lineage>
</organism>
<feature type="transmembrane region" description="Helical" evidence="1">
    <location>
        <begin position="38"/>
        <end position="55"/>
    </location>
</feature>
<evidence type="ECO:0000256" key="1">
    <source>
        <dbReference type="SAM" id="Phobius"/>
    </source>
</evidence>
<keyword evidence="3" id="KW-1185">Reference proteome</keyword>
<feature type="transmembrane region" description="Helical" evidence="1">
    <location>
        <begin position="62"/>
        <end position="83"/>
    </location>
</feature>
<keyword evidence="1" id="KW-0812">Transmembrane</keyword>
<dbReference type="AlphaFoldDB" id="A0ABD5UJK0"/>
<evidence type="ECO:0008006" key="4">
    <source>
        <dbReference type="Google" id="ProtNLM"/>
    </source>
</evidence>
<dbReference type="EMBL" id="JBHSXI010000011">
    <property type="protein sequence ID" value="MFC6889343.1"/>
    <property type="molecule type" value="Genomic_DNA"/>
</dbReference>